<dbReference type="AlphaFoldDB" id="A0A7X0UAW7"/>
<evidence type="ECO:0000256" key="1">
    <source>
        <dbReference type="ARBA" id="ARBA00012340"/>
    </source>
</evidence>
<keyword evidence="3 8" id="KW-0808">Transferase</keyword>
<dbReference type="PRINTS" id="PR01549">
    <property type="entry name" value="AUTOINDCRSYN"/>
</dbReference>
<comment type="caution">
    <text evidence="9">The sequence shown here is derived from an EMBL/GenBank/DDBJ whole genome shotgun (WGS) entry which is preliminary data.</text>
</comment>
<dbReference type="PANTHER" id="PTHR39322">
    <property type="entry name" value="ACYL-HOMOSERINE-LACTONE SYNTHASE"/>
    <property type="match status" value="1"/>
</dbReference>
<dbReference type="InterPro" id="IPR016181">
    <property type="entry name" value="Acyl_CoA_acyltransferase"/>
</dbReference>
<protein>
    <recommendedName>
        <fullName evidence="1 8">Acyl-homoserine-lactone synthase</fullName>
        <ecNumber evidence="1 8">2.3.1.184</ecNumber>
    </recommendedName>
    <alternativeName>
        <fullName evidence="8">Autoinducer synthesis protein</fullName>
    </alternativeName>
</protein>
<evidence type="ECO:0000256" key="8">
    <source>
        <dbReference type="RuleBase" id="RU361135"/>
    </source>
</evidence>
<evidence type="ECO:0000256" key="7">
    <source>
        <dbReference type="PROSITE-ProRule" id="PRU00533"/>
    </source>
</evidence>
<dbReference type="EC" id="2.3.1.184" evidence="1 8"/>
<keyword evidence="2 7" id="KW-0673">Quorum sensing</keyword>
<dbReference type="PROSITE" id="PS51187">
    <property type="entry name" value="AUTOINDUCER_SYNTH_2"/>
    <property type="match status" value="1"/>
</dbReference>
<sequence>MSSADAEGMFRLRYDTFHTRLGWDVATHDGMERDGFDGTSAVYILGKTPEHRVDACWRLLPTVGSYMLRDTFPELLHGQAAPQALDTWELSRFALATERIATSAEGFGPLSVSLMAEAARFAMAHGISRYVTVTTLPIERLLKRQGLHIHRFGPPVRIGIAMAVACIVEVDDTTLQAVNVERPLARQPAPALS</sequence>
<dbReference type="Proteomes" id="UP000575083">
    <property type="component" value="Unassembled WGS sequence"/>
</dbReference>
<keyword evidence="5 7" id="KW-0071">Autoinducer synthesis</keyword>
<evidence type="ECO:0000256" key="3">
    <source>
        <dbReference type="ARBA" id="ARBA00022679"/>
    </source>
</evidence>
<dbReference type="EMBL" id="JACHLK010000009">
    <property type="protein sequence ID" value="MBB6561692.1"/>
    <property type="molecule type" value="Genomic_DNA"/>
</dbReference>
<reference evidence="9 10" key="1">
    <citation type="submission" date="2020-08" db="EMBL/GenBank/DDBJ databases">
        <title>Functional genomics of gut bacteria from endangered species of beetles.</title>
        <authorList>
            <person name="Carlos-Shanley C."/>
        </authorList>
    </citation>
    <scope>NUCLEOTIDE SEQUENCE [LARGE SCALE GENOMIC DNA]</scope>
    <source>
        <strain evidence="9 10">S00198</strain>
    </source>
</reference>
<evidence type="ECO:0000256" key="2">
    <source>
        <dbReference type="ARBA" id="ARBA00022654"/>
    </source>
</evidence>
<dbReference type="InterPro" id="IPR018311">
    <property type="entry name" value="Autoind_synth_CS"/>
</dbReference>
<accession>A0A7X0UAW7</accession>
<name>A0A7X0UAW7_9BURK</name>
<dbReference type="GO" id="GO:0009372">
    <property type="term" value="P:quorum sensing"/>
    <property type="evidence" value="ECO:0007669"/>
    <property type="project" value="UniProtKB-UniRule"/>
</dbReference>
<evidence type="ECO:0000313" key="10">
    <source>
        <dbReference type="Proteomes" id="UP000575083"/>
    </source>
</evidence>
<keyword evidence="10" id="KW-1185">Reference proteome</keyword>
<dbReference type="PANTHER" id="PTHR39322:SF1">
    <property type="entry name" value="ISOVALERYL-HOMOSERINE LACTONE SYNTHASE"/>
    <property type="match status" value="1"/>
</dbReference>
<keyword evidence="9" id="KW-0012">Acyltransferase</keyword>
<comment type="catalytic activity">
    <reaction evidence="6 8">
        <text>a fatty acyl-[ACP] + S-adenosyl-L-methionine = an N-acyl-L-homoserine lactone + S-methyl-5'-thioadenosine + holo-[ACP] + H(+)</text>
        <dbReference type="Rhea" id="RHEA:10096"/>
        <dbReference type="Rhea" id="RHEA-COMP:9685"/>
        <dbReference type="Rhea" id="RHEA-COMP:14125"/>
        <dbReference type="ChEBI" id="CHEBI:15378"/>
        <dbReference type="ChEBI" id="CHEBI:17509"/>
        <dbReference type="ChEBI" id="CHEBI:55474"/>
        <dbReference type="ChEBI" id="CHEBI:59789"/>
        <dbReference type="ChEBI" id="CHEBI:64479"/>
        <dbReference type="ChEBI" id="CHEBI:138651"/>
        <dbReference type="EC" id="2.3.1.184"/>
    </reaction>
</comment>
<dbReference type="Gene3D" id="3.40.630.30">
    <property type="match status" value="1"/>
</dbReference>
<organism evidence="9 10">
    <name type="scientific">Acidovorax soli</name>
    <dbReference type="NCBI Taxonomy" id="592050"/>
    <lineage>
        <taxon>Bacteria</taxon>
        <taxon>Pseudomonadati</taxon>
        <taxon>Pseudomonadota</taxon>
        <taxon>Betaproteobacteria</taxon>
        <taxon>Burkholderiales</taxon>
        <taxon>Comamonadaceae</taxon>
        <taxon>Acidovorax</taxon>
    </lineage>
</organism>
<gene>
    <name evidence="9" type="ORF">HNP48_004386</name>
</gene>
<dbReference type="InterPro" id="IPR001690">
    <property type="entry name" value="Autoind_synthase"/>
</dbReference>
<dbReference type="SUPFAM" id="SSF55729">
    <property type="entry name" value="Acyl-CoA N-acyltransferases (Nat)"/>
    <property type="match status" value="1"/>
</dbReference>
<dbReference type="RefSeq" id="WP_184860967.1">
    <property type="nucleotide sequence ID" value="NZ_JACHLK010000009.1"/>
</dbReference>
<dbReference type="PROSITE" id="PS00949">
    <property type="entry name" value="AUTOINDUCER_SYNTH_1"/>
    <property type="match status" value="1"/>
</dbReference>
<evidence type="ECO:0000313" key="9">
    <source>
        <dbReference type="EMBL" id="MBB6561692.1"/>
    </source>
</evidence>
<evidence type="ECO:0000256" key="4">
    <source>
        <dbReference type="ARBA" id="ARBA00022691"/>
    </source>
</evidence>
<comment type="similarity">
    <text evidence="7 8">Belongs to the autoinducer synthase family.</text>
</comment>
<evidence type="ECO:0000256" key="6">
    <source>
        <dbReference type="ARBA" id="ARBA00048576"/>
    </source>
</evidence>
<dbReference type="GO" id="GO:0061579">
    <property type="term" value="F:N-acyl homoserine lactone synthase activity"/>
    <property type="evidence" value="ECO:0007669"/>
    <property type="project" value="UniProtKB-UniRule"/>
</dbReference>
<proteinExistence type="inferred from homology"/>
<evidence type="ECO:0000256" key="5">
    <source>
        <dbReference type="ARBA" id="ARBA00022929"/>
    </source>
</evidence>
<keyword evidence="4 8" id="KW-0949">S-adenosyl-L-methionine</keyword>
<dbReference type="Pfam" id="PF00765">
    <property type="entry name" value="Autoind_synth"/>
    <property type="match status" value="1"/>
</dbReference>
<dbReference type="GO" id="GO:0007165">
    <property type="term" value="P:signal transduction"/>
    <property type="evidence" value="ECO:0007669"/>
    <property type="project" value="TreeGrafter"/>
</dbReference>